<reference evidence="3" key="1">
    <citation type="submission" date="2021-03" db="EMBL/GenBank/DDBJ databases">
        <authorList>
            <person name="Tagirdzhanova G."/>
        </authorList>
    </citation>
    <scope>NUCLEOTIDE SEQUENCE</scope>
</reference>
<keyword evidence="4" id="KW-1185">Reference proteome</keyword>
<evidence type="ECO:0000256" key="2">
    <source>
        <dbReference type="SAM" id="MobiDB-lite"/>
    </source>
</evidence>
<feature type="coiled-coil region" evidence="1">
    <location>
        <begin position="181"/>
        <end position="233"/>
    </location>
</feature>
<proteinExistence type="predicted"/>
<keyword evidence="1" id="KW-0175">Coiled coil</keyword>
<comment type="caution">
    <text evidence="3">The sequence shown here is derived from an EMBL/GenBank/DDBJ whole genome shotgun (WGS) entry which is preliminary data.</text>
</comment>
<dbReference type="AlphaFoldDB" id="A0A8H3HYX8"/>
<feature type="compositionally biased region" description="Acidic residues" evidence="2">
    <location>
        <begin position="165"/>
        <end position="176"/>
    </location>
</feature>
<dbReference type="OrthoDB" id="5346863at2759"/>
<evidence type="ECO:0008006" key="5">
    <source>
        <dbReference type="Google" id="ProtNLM"/>
    </source>
</evidence>
<evidence type="ECO:0000313" key="3">
    <source>
        <dbReference type="EMBL" id="CAF9908242.1"/>
    </source>
</evidence>
<feature type="region of interest" description="Disordered" evidence="2">
    <location>
        <begin position="545"/>
        <end position="586"/>
    </location>
</feature>
<feature type="region of interest" description="Disordered" evidence="2">
    <location>
        <begin position="638"/>
        <end position="659"/>
    </location>
</feature>
<gene>
    <name evidence="3" type="ORF">ALECFALPRED_004359</name>
</gene>
<name>A0A8H3HYX8_9LECA</name>
<evidence type="ECO:0000256" key="1">
    <source>
        <dbReference type="SAM" id="Coils"/>
    </source>
</evidence>
<evidence type="ECO:0000313" key="4">
    <source>
        <dbReference type="Proteomes" id="UP000664203"/>
    </source>
</evidence>
<accession>A0A8H3HYX8</accession>
<protein>
    <recommendedName>
        <fullName evidence="5">Gag-like protein</fullName>
    </recommendedName>
</protein>
<feature type="region of interest" description="Disordered" evidence="2">
    <location>
        <begin position="136"/>
        <end position="176"/>
    </location>
</feature>
<dbReference type="EMBL" id="CAJPDR010000027">
    <property type="protein sequence ID" value="CAF9908242.1"/>
    <property type="molecule type" value="Genomic_DNA"/>
</dbReference>
<sequence>MEEPEWPAWPQLSRERPADVWQHAAIIRKDFSAVQRFLEAVPAIPRAIANKIKEGIAKGLHGFGSLDYSTKSISAEDRVLINATLKQVTDDTALSLSHVLSQHLIKTLQESFEDFHSKLSTQTLLAEKKPNLEDLWSLPTDSPALAQTPPDSTEEDTDSSMSSDEGSDTEDSEESEWIVDYNQLESRINRLEGLLQEVESERQTVDRKLAARADKVREEMRQAERELRISKQRCLDRTKMPKKHRQEQDTTGDYETGAVGYKVHQAADIHPSKRNHTANAMVLGIQRQPVVNRLFNMPANVLMQKAIKAVTSKAEGEKFSTITHFLGAELLDSGDVCLWANRTDEYDWRTAEDDAFDGLDKVSEWDQDIVAGFGTHLIGTTETYSIEMKALELKAISLACRKRKAYTITKLVNANTARIPGLHIDHIKDIRLRLTGKGETGRNMQALEVDFSDPRIANDALSYGLFWQGMHHYCEVYDKYFFSRCSSCQTYGHPPKQCSGTPRCASCAGPHLEELCLSAFQRCPMCDGDHKVTFRDCPAKKARRTEKMTIRFPTNTPNQPQSSAIENAPRMPSPVASPTQKPAEVQEEQRFIDLEDYHVPEAEPAQVAPPGTPTLLAQQLQEKLPAIEDALQADVSAMQRRRGLAPVKKKASSQSNRSA</sequence>
<feature type="compositionally biased region" description="Polar residues" evidence="2">
    <location>
        <begin position="552"/>
        <end position="565"/>
    </location>
</feature>
<feature type="compositionally biased region" description="Basic residues" evidence="2">
    <location>
        <begin position="639"/>
        <end position="651"/>
    </location>
</feature>
<dbReference type="Proteomes" id="UP000664203">
    <property type="component" value="Unassembled WGS sequence"/>
</dbReference>
<organism evidence="3 4">
    <name type="scientific">Alectoria fallacina</name>
    <dbReference type="NCBI Taxonomy" id="1903189"/>
    <lineage>
        <taxon>Eukaryota</taxon>
        <taxon>Fungi</taxon>
        <taxon>Dikarya</taxon>
        <taxon>Ascomycota</taxon>
        <taxon>Pezizomycotina</taxon>
        <taxon>Lecanoromycetes</taxon>
        <taxon>OSLEUM clade</taxon>
        <taxon>Lecanoromycetidae</taxon>
        <taxon>Lecanorales</taxon>
        <taxon>Lecanorineae</taxon>
        <taxon>Parmeliaceae</taxon>
        <taxon>Alectoria</taxon>
    </lineage>
</organism>